<dbReference type="GO" id="GO:0005886">
    <property type="term" value="C:plasma membrane"/>
    <property type="evidence" value="ECO:0007669"/>
    <property type="project" value="TreeGrafter"/>
</dbReference>
<name>A0A0G0XJS9_9BACT</name>
<dbReference type="SUPFAM" id="SSF56519">
    <property type="entry name" value="Penicillin binding protein dimerisation domain"/>
    <property type="match status" value="1"/>
</dbReference>
<dbReference type="SUPFAM" id="SSF56601">
    <property type="entry name" value="beta-lactamase/transpeptidase-like"/>
    <property type="match status" value="1"/>
</dbReference>
<dbReference type="EMBL" id="LCAG01000002">
    <property type="protein sequence ID" value="KKR87932.1"/>
    <property type="molecule type" value="Genomic_DNA"/>
</dbReference>
<dbReference type="PANTHER" id="PTHR30627:SF2">
    <property type="entry name" value="PEPTIDOGLYCAN D,D-TRANSPEPTIDASE MRDA"/>
    <property type="match status" value="1"/>
</dbReference>
<dbReference type="InterPro" id="IPR050515">
    <property type="entry name" value="Beta-lactam/transpept"/>
</dbReference>
<dbReference type="Gene3D" id="3.90.1310.10">
    <property type="entry name" value="Penicillin-binding protein 2a (Domain 2)"/>
    <property type="match status" value="1"/>
</dbReference>
<evidence type="ECO:0000313" key="14">
    <source>
        <dbReference type="Proteomes" id="UP000034854"/>
    </source>
</evidence>
<keyword evidence="3" id="KW-1003">Cell membrane</keyword>
<keyword evidence="6" id="KW-0573">Peptidoglycan synthesis</keyword>
<evidence type="ECO:0000313" key="13">
    <source>
        <dbReference type="EMBL" id="KKR87932.1"/>
    </source>
</evidence>
<evidence type="ECO:0000256" key="8">
    <source>
        <dbReference type="ARBA" id="ARBA00023136"/>
    </source>
</evidence>
<keyword evidence="7 10" id="KW-1133">Transmembrane helix</keyword>
<keyword evidence="4 10" id="KW-0812">Transmembrane</keyword>
<evidence type="ECO:0000259" key="12">
    <source>
        <dbReference type="Pfam" id="PF03717"/>
    </source>
</evidence>
<dbReference type="Proteomes" id="UP000034854">
    <property type="component" value="Unassembled WGS sequence"/>
</dbReference>
<dbReference type="InterPro" id="IPR036138">
    <property type="entry name" value="PBP_dimer_sf"/>
</dbReference>
<organism evidence="13 14">
    <name type="scientific">Candidatus Curtissbacteria bacterium GW2011_GWA1_41_11</name>
    <dbReference type="NCBI Taxonomy" id="1618409"/>
    <lineage>
        <taxon>Bacteria</taxon>
        <taxon>Candidatus Curtissiibacteriota</taxon>
    </lineage>
</organism>
<feature type="transmembrane region" description="Helical" evidence="10">
    <location>
        <begin position="48"/>
        <end position="67"/>
    </location>
</feature>
<keyword evidence="5" id="KW-0133">Cell shape</keyword>
<comment type="caution">
    <text evidence="13">The sequence shown here is derived from an EMBL/GenBank/DDBJ whole genome shotgun (WGS) entry which is preliminary data.</text>
</comment>
<dbReference type="GO" id="GO:0008658">
    <property type="term" value="F:penicillin binding"/>
    <property type="evidence" value="ECO:0007669"/>
    <property type="project" value="InterPro"/>
</dbReference>
<evidence type="ECO:0000256" key="6">
    <source>
        <dbReference type="ARBA" id="ARBA00022984"/>
    </source>
</evidence>
<dbReference type="Pfam" id="PF03717">
    <property type="entry name" value="PBP_dimer"/>
    <property type="match status" value="1"/>
</dbReference>
<accession>A0A0G0XJS9</accession>
<reference evidence="13 14" key="1">
    <citation type="journal article" date="2015" name="Nature">
        <title>rRNA introns, odd ribosomes, and small enigmatic genomes across a large radiation of phyla.</title>
        <authorList>
            <person name="Brown C.T."/>
            <person name="Hug L.A."/>
            <person name="Thomas B.C."/>
            <person name="Sharon I."/>
            <person name="Castelle C.J."/>
            <person name="Singh A."/>
            <person name="Wilkins M.J."/>
            <person name="Williams K.H."/>
            <person name="Banfield J.F."/>
        </authorList>
    </citation>
    <scope>NUCLEOTIDE SEQUENCE [LARGE SCALE GENOMIC DNA]</scope>
</reference>
<evidence type="ECO:0000256" key="4">
    <source>
        <dbReference type="ARBA" id="ARBA00022692"/>
    </source>
</evidence>
<evidence type="ECO:0000256" key="7">
    <source>
        <dbReference type="ARBA" id="ARBA00022989"/>
    </source>
</evidence>
<dbReference type="Gene3D" id="3.40.710.10">
    <property type="entry name" value="DD-peptidase/beta-lactamase superfamily"/>
    <property type="match status" value="1"/>
</dbReference>
<dbReference type="InterPro" id="IPR005311">
    <property type="entry name" value="PBP_dimer"/>
</dbReference>
<dbReference type="InterPro" id="IPR001460">
    <property type="entry name" value="PCN-bd_Tpept"/>
</dbReference>
<evidence type="ECO:0000256" key="1">
    <source>
        <dbReference type="ARBA" id="ARBA00004167"/>
    </source>
</evidence>
<feature type="domain" description="Penicillin-binding protein transpeptidase" evidence="11">
    <location>
        <begin position="263"/>
        <end position="576"/>
    </location>
</feature>
<dbReference type="PATRIC" id="fig|1618409.3.peg.246"/>
<dbReference type="InterPro" id="IPR012338">
    <property type="entry name" value="Beta-lactam/transpept-like"/>
</dbReference>
<evidence type="ECO:0000256" key="3">
    <source>
        <dbReference type="ARBA" id="ARBA00022475"/>
    </source>
</evidence>
<evidence type="ECO:0000259" key="11">
    <source>
        <dbReference type="Pfam" id="PF00905"/>
    </source>
</evidence>
<dbReference type="AlphaFoldDB" id="A0A0G0XJS9"/>
<evidence type="ECO:0000256" key="2">
    <source>
        <dbReference type="ARBA" id="ARBA00004236"/>
    </source>
</evidence>
<dbReference type="PANTHER" id="PTHR30627">
    <property type="entry name" value="PEPTIDOGLYCAN D,D-TRANSPEPTIDASE"/>
    <property type="match status" value="1"/>
</dbReference>
<sequence>MKGTKFRLPWFGDSISKNSGKKLWSRQDSFEEVGLVDNQTRKISANRLFVFYIASFIILLIFLGRLFHLTVIAGSENRDLAEGNRIKLVEREAHRGIIYDRRGNVLARSGMVYWLVKNGEVKWITREQAEELEREGLASENFEGDLGIIRLEVKREYLLGEVAAHVLGYTSEVQEGDLKENGSLSLVQSIGRLGLEQNYNNFLTGKVGKKIIEVDTFGKKVSILGEQESVSGQDIQTTLDGQLQEKVYEALNKQAGMVATKKGAVVVQNPNTGEVLALVSVPSFNPEDIGKSVADLEKPFFNRVTQGVYPPGSVFKIVTALAGLQSGQIDEQTEIEDVGEFELGGSKFSNWFFNKYGKTDGVIKIQKAIARSNDIFFYRVAEKIGLESLSDMAKDLGLGQKTGIDLPTEAIGLVPDEVWKQSAYGDNWYLGDTMHLGIGQGFLLTTPIQMNAVTSFVATGKLTKPYLVSKIGSESGELAELSTKVLGENIVASNNLELVRAGMKDACKLGGTGAPFFSAKYEVGCKTGTAEKELGNPHAWFTVFAPFENPQIALTVIIEDGGEGSSVAAPVAKEIVDWWIDNRL</sequence>
<evidence type="ECO:0000256" key="10">
    <source>
        <dbReference type="SAM" id="Phobius"/>
    </source>
</evidence>
<evidence type="ECO:0000256" key="5">
    <source>
        <dbReference type="ARBA" id="ARBA00022960"/>
    </source>
</evidence>
<evidence type="ECO:0000256" key="9">
    <source>
        <dbReference type="ARBA" id="ARBA00023316"/>
    </source>
</evidence>
<feature type="domain" description="Penicillin-binding protein dimerisation" evidence="12">
    <location>
        <begin position="149"/>
        <end position="221"/>
    </location>
</feature>
<keyword evidence="9" id="KW-0961">Cell wall biogenesis/degradation</keyword>
<keyword evidence="8 10" id="KW-0472">Membrane</keyword>
<proteinExistence type="predicted"/>
<protein>
    <submittedName>
        <fullName evidence="13">Penicillin-binding protein 2</fullName>
    </submittedName>
</protein>
<comment type="subcellular location">
    <subcellularLocation>
        <location evidence="2">Cell membrane</location>
    </subcellularLocation>
    <subcellularLocation>
        <location evidence="1">Membrane</location>
        <topology evidence="1">Single-pass membrane protein</topology>
    </subcellularLocation>
</comment>
<dbReference type="Pfam" id="PF00905">
    <property type="entry name" value="Transpeptidase"/>
    <property type="match status" value="1"/>
</dbReference>
<dbReference type="GO" id="GO:0071555">
    <property type="term" value="P:cell wall organization"/>
    <property type="evidence" value="ECO:0007669"/>
    <property type="project" value="TreeGrafter"/>
</dbReference>
<gene>
    <name evidence="13" type="ORF">UU34_C0002G0049</name>
</gene>